<evidence type="ECO:0000313" key="4">
    <source>
        <dbReference type="Proteomes" id="UP000628854"/>
    </source>
</evidence>
<name>A0ABQ1K1W8_9PROT</name>
<dbReference type="PANTHER" id="PTHR44757:SF2">
    <property type="entry name" value="BIOFILM ARCHITECTURE MAINTENANCE PROTEIN MBAA"/>
    <property type="match status" value="1"/>
</dbReference>
<dbReference type="PROSITE" id="PS50883">
    <property type="entry name" value="EAL"/>
    <property type="match status" value="1"/>
</dbReference>
<dbReference type="Gene3D" id="3.30.70.270">
    <property type="match status" value="1"/>
</dbReference>
<dbReference type="SMART" id="SM00052">
    <property type="entry name" value="EAL"/>
    <property type="match status" value="1"/>
</dbReference>
<dbReference type="CDD" id="cd01949">
    <property type="entry name" value="GGDEF"/>
    <property type="match status" value="1"/>
</dbReference>
<dbReference type="SUPFAM" id="SSF141868">
    <property type="entry name" value="EAL domain-like"/>
    <property type="match status" value="1"/>
</dbReference>
<dbReference type="Pfam" id="PF00990">
    <property type="entry name" value="GGDEF"/>
    <property type="match status" value="1"/>
</dbReference>
<dbReference type="SMART" id="SM00267">
    <property type="entry name" value="GGDEF"/>
    <property type="match status" value="1"/>
</dbReference>
<sequence length="603" mass="66714">MSLNKFLTEVTIPCVTIGEDGRIATANQQFLDLLGLHRVTGRKYADLLKCNEKSRWTQLLPQILQGEDSIEDHVLLGVIASVIKFVKHTASDGRSHAMGFVLISNRIEDPVREAGLFPDVHDGRVLLHGISSKHLRMQATIERLEQKLRIAQKHAETDPTTGLNNRAGLKGALQKKLQIQRAESAFIYLAAIDLDDFKAVNDHFGHEMGDELLRVVGKRLSSSDHVFSAARIGGDEFAILVDAESHDPQHLWDTIGRIVDGLWSPVRIGDVEIKVSGSIGVSRITNGPFALDEHLREADLALLAAKRNGKNRVQFFDLALATKIERRHSLERDLRKAIRGKLLTTCYQPVISGRAPDFIGVEVLARWRHEVYGNISPVEFIAIADEIGVLPQLDLMIVEQACAELRYLVERDEIKFVSFNVSPGELQADEYIRRFVDIIERSGISPSRICVEITEESMVDNFDLAQNAILKLKEFGVIVAIDDYGTGYSNLRALLDLPVDVIKIDRSLISDIANNERAMQAALSIVHLGRVFAADIVVEGIENAEQAAICKALGSHYFQGYAISAPLALENLDNWLACNIRSGSLATNLPLQSIAGSQLKLVG</sequence>
<gene>
    <name evidence="3" type="ORF">GCM10011503_32560</name>
</gene>
<dbReference type="InterPro" id="IPR000160">
    <property type="entry name" value="GGDEF_dom"/>
</dbReference>
<organism evidence="3 4">
    <name type="scientific">Henriciella pelagia</name>
    <dbReference type="NCBI Taxonomy" id="1977912"/>
    <lineage>
        <taxon>Bacteria</taxon>
        <taxon>Pseudomonadati</taxon>
        <taxon>Pseudomonadota</taxon>
        <taxon>Alphaproteobacteria</taxon>
        <taxon>Hyphomonadales</taxon>
        <taxon>Hyphomonadaceae</taxon>
        <taxon>Henriciella</taxon>
    </lineage>
</organism>
<comment type="caution">
    <text evidence="3">The sequence shown here is derived from an EMBL/GenBank/DDBJ whole genome shotgun (WGS) entry which is preliminary data.</text>
</comment>
<dbReference type="SUPFAM" id="SSF55785">
    <property type="entry name" value="PYP-like sensor domain (PAS domain)"/>
    <property type="match status" value="1"/>
</dbReference>
<dbReference type="EMBL" id="BMKF01000003">
    <property type="protein sequence ID" value="GGB81262.1"/>
    <property type="molecule type" value="Genomic_DNA"/>
</dbReference>
<feature type="domain" description="EAL" evidence="1">
    <location>
        <begin position="327"/>
        <end position="580"/>
    </location>
</feature>
<proteinExistence type="predicted"/>
<dbReference type="Gene3D" id="3.20.20.450">
    <property type="entry name" value="EAL domain"/>
    <property type="match status" value="1"/>
</dbReference>
<dbReference type="Pfam" id="PF00563">
    <property type="entry name" value="EAL"/>
    <property type="match status" value="1"/>
</dbReference>
<dbReference type="CDD" id="cd01948">
    <property type="entry name" value="EAL"/>
    <property type="match status" value="1"/>
</dbReference>
<dbReference type="NCBIfam" id="TIGR00254">
    <property type="entry name" value="GGDEF"/>
    <property type="match status" value="1"/>
</dbReference>
<dbReference type="InterPro" id="IPR001633">
    <property type="entry name" value="EAL_dom"/>
</dbReference>
<evidence type="ECO:0000259" key="2">
    <source>
        <dbReference type="PROSITE" id="PS50887"/>
    </source>
</evidence>
<dbReference type="InterPro" id="IPR052155">
    <property type="entry name" value="Biofilm_reg_signaling"/>
</dbReference>
<dbReference type="PANTHER" id="PTHR44757">
    <property type="entry name" value="DIGUANYLATE CYCLASE DGCP"/>
    <property type="match status" value="1"/>
</dbReference>
<feature type="domain" description="GGDEF" evidence="2">
    <location>
        <begin position="185"/>
        <end position="318"/>
    </location>
</feature>
<reference evidence="4" key="1">
    <citation type="journal article" date="2019" name="Int. J. Syst. Evol. Microbiol.">
        <title>The Global Catalogue of Microorganisms (GCM) 10K type strain sequencing project: providing services to taxonomists for standard genome sequencing and annotation.</title>
        <authorList>
            <consortium name="The Broad Institute Genomics Platform"/>
            <consortium name="The Broad Institute Genome Sequencing Center for Infectious Disease"/>
            <person name="Wu L."/>
            <person name="Ma J."/>
        </authorList>
    </citation>
    <scope>NUCLEOTIDE SEQUENCE [LARGE SCALE GENOMIC DNA]</scope>
    <source>
        <strain evidence="4">CGMCC 1.15928</strain>
    </source>
</reference>
<dbReference type="InterPro" id="IPR029787">
    <property type="entry name" value="Nucleotide_cyclase"/>
</dbReference>
<evidence type="ECO:0000259" key="1">
    <source>
        <dbReference type="PROSITE" id="PS50883"/>
    </source>
</evidence>
<dbReference type="InterPro" id="IPR043128">
    <property type="entry name" value="Rev_trsase/Diguanyl_cyclase"/>
</dbReference>
<dbReference type="PROSITE" id="PS50887">
    <property type="entry name" value="GGDEF"/>
    <property type="match status" value="1"/>
</dbReference>
<dbReference type="InterPro" id="IPR035965">
    <property type="entry name" value="PAS-like_dom_sf"/>
</dbReference>
<protein>
    <recommendedName>
        <fullName evidence="5">EAL domain-containing protein</fullName>
    </recommendedName>
</protein>
<dbReference type="InterPro" id="IPR035919">
    <property type="entry name" value="EAL_sf"/>
</dbReference>
<accession>A0ABQ1K1W8</accession>
<dbReference type="SUPFAM" id="SSF55073">
    <property type="entry name" value="Nucleotide cyclase"/>
    <property type="match status" value="1"/>
</dbReference>
<keyword evidence="4" id="KW-1185">Reference proteome</keyword>
<dbReference type="Proteomes" id="UP000628854">
    <property type="component" value="Unassembled WGS sequence"/>
</dbReference>
<evidence type="ECO:0000313" key="3">
    <source>
        <dbReference type="EMBL" id="GGB81262.1"/>
    </source>
</evidence>
<dbReference type="RefSeq" id="WP_084394787.1">
    <property type="nucleotide sequence ID" value="NZ_BMKF01000003.1"/>
</dbReference>
<evidence type="ECO:0008006" key="5">
    <source>
        <dbReference type="Google" id="ProtNLM"/>
    </source>
</evidence>